<proteinExistence type="predicted"/>
<dbReference type="Proteomes" id="UP000617743">
    <property type="component" value="Unassembled WGS sequence"/>
</dbReference>
<evidence type="ECO:0000313" key="1">
    <source>
        <dbReference type="EMBL" id="GGW79446.1"/>
    </source>
</evidence>
<organism evidence="1 2">
    <name type="scientific">Streptomyces lomondensis</name>
    <dbReference type="NCBI Taxonomy" id="68229"/>
    <lineage>
        <taxon>Bacteria</taxon>
        <taxon>Bacillati</taxon>
        <taxon>Actinomycetota</taxon>
        <taxon>Actinomycetes</taxon>
        <taxon>Kitasatosporales</taxon>
        <taxon>Streptomycetaceae</taxon>
        <taxon>Streptomyces</taxon>
    </lineage>
</organism>
<evidence type="ECO:0008006" key="3">
    <source>
        <dbReference type="Google" id="ProtNLM"/>
    </source>
</evidence>
<dbReference type="EMBL" id="BMWC01000001">
    <property type="protein sequence ID" value="GGW79446.1"/>
    <property type="molecule type" value="Genomic_DNA"/>
</dbReference>
<evidence type="ECO:0000313" key="2">
    <source>
        <dbReference type="Proteomes" id="UP000617743"/>
    </source>
</evidence>
<name>A0ABQ2WUI6_9ACTN</name>
<sequence length="135" mass="14865">MTTPEAEPSTPDAEDEFQRLGEQLLRTAKSSRTRAAVQALVEERTILSVPAVRHALIVDTDDGEMAHFEGLSGRQHGPDLDEGQRAFLHLVLSMVGIGITTLTSVQDLNDRRLQIMLRAILRLAGNDKLAVGRRL</sequence>
<dbReference type="RefSeq" id="WP_190048317.1">
    <property type="nucleotide sequence ID" value="NZ_BMWC01000001.1"/>
</dbReference>
<gene>
    <name evidence="1" type="ORF">GCM10010383_03770</name>
</gene>
<reference evidence="2" key="1">
    <citation type="journal article" date="2019" name="Int. J. Syst. Evol. Microbiol.">
        <title>The Global Catalogue of Microorganisms (GCM) 10K type strain sequencing project: providing services to taxonomists for standard genome sequencing and annotation.</title>
        <authorList>
            <consortium name="The Broad Institute Genomics Platform"/>
            <consortium name="The Broad Institute Genome Sequencing Center for Infectious Disease"/>
            <person name="Wu L."/>
            <person name="Ma J."/>
        </authorList>
    </citation>
    <scope>NUCLEOTIDE SEQUENCE [LARGE SCALE GENOMIC DNA]</scope>
    <source>
        <strain evidence="2">JCM 4866</strain>
    </source>
</reference>
<keyword evidence="2" id="KW-1185">Reference proteome</keyword>
<protein>
    <recommendedName>
        <fullName evidence="3">TetR family transcriptional regulator</fullName>
    </recommendedName>
</protein>
<accession>A0ABQ2WUI6</accession>
<comment type="caution">
    <text evidence="1">The sequence shown here is derived from an EMBL/GenBank/DDBJ whole genome shotgun (WGS) entry which is preliminary data.</text>
</comment>